<evidence type="ECO:0000256" key="1">
    <source>
        <dbReference type="ARBA" id="ARBA00006927"/>
    </source>
</evidence>
<name>A0A9F2WJE8_PYTBI</name>
<dbReference type="GO" id="GO:0030425">
    <property type="term" value="C:dendrite"/>
    <property type="evidence" value="ECO:0007669"/>
    <property type="project" value="TreeGrafter"/>
</dbReference>
<dbReference type="RefSeq" id="XP_007439485.1">
    <property type="nucleotide sequence ID" value="XM_007439423.3"/>
</dbReference>
<proteinExistence type="inferred from homology"/>
<dbReference type="GO" id="GO:0031175">
    <property type="term" value="P:neuron projection development"/>
    <property type="evidence" value="ECO:0007669"/>
    <property type="project" value="TreeGrafter"/>
</dbReference>
<dbReference type="CTD" id="23154"/>
<dbReference type="GeneID" id="103048560"/>
<keyword evidence="4" id="KW-1185">Reference proteome</keyword>
<dbReference type="OrthoDB" id="8186546at2759"/>
<evidence type="ECO:0000256" key="3">
    <source>
        <dbReference type="SAM" id="MobiDB-lite"/>
    </source>
</evidence>
<dbReference type="KEGG" id="pbi:103048560"/>
<organism evidence="4 5">
    <name type="scientific">Python bivittatus</name>
    <name type="common">Burmese python</name>
    <name type="synonym">Python molurus bivittatus</name>
    <dbReference type="NCBI Taxonomy" id="176946"/>
    <lineage>
        <taxon>Eukaryota</taxon>
        <taxon>Metazoa</taxon>
        <taxon>Chordata</taxon>
        <taxon>Craniata</taxon>
        <taxon>Vertebrata</taxon>
        <taxon>Euteleostomi</taxon>
        <taxon>Lepidosauria</taxon>
        <taxon>Squamata</taxon>
        <taxon>Bifurcata</taxon>
        <taxon>Unidentata</taxon>
        <taxon>Episquamata</taxon>
        <taxon>Toxicofera</taxon>
        <taxon>Serpentes</taxon>
        <taxon>Henophidia</taxon>
        <taxon>Pythonidae</taxon>
        <taxon>Python</taxon>
    </lineage>
</organism>
<sequence>MASNSGIVVDDGESSKNCTLERCLNVFRDASNDSEQFAALLLVTKAIKAGEINSKARRRIFDAVGFTFPHRLLTSKEPPEGCPQHTFQALGLTLLTCFCTDPDLARHPQILNKIPIFSDVISAGKTRDASYSAMIDDAYQCLRAILATPKGPRELINRGALSALCLAYVNHSYGYDQALQLLVGLLTSAESKCWQRATSDLMSVLNVLSVEFQKAEDMAKFQLCEVLARFVPPLLPPGSECLLPLYRGLSSILTSKLSASQRDPALKLTACLSQACSSAWIPAGSAGSKFFALLINLACVEVRLTLEELDLTEVDKKRELMAACYVLMELAIVECTREKGSLLQETQKVQLVGILEEALGAVIHYLRQVGQKKLEDPFIFASVRILGAWLAEETSFLKQEICDLLPFLIYYAKVQFEEERRSRRSASQSEKEQAGQGTIPEPLWRGDALRFLLPGLSHLTAEDRPREILISEGAPVLLCQYFLHRWETFVSNTESLSASKAIEASLQTSCEIFLNFVVTAPDLISREDCFSALMDTVLKSLPSLLPQREHLTLSANLATLGLMMARKLFAYPGLQGTPEAESFFGAAIRFLAEAYMAQANPEGGIVTLGVSPAYKAAWPAIRELWFLGMQAFASCVPLFLWLPQDVLRSGWLQDLLALLGRVVPSSVDMEVVRAFQGVLVELARASQPCLERIQQHRGLELASLYGMAALEQCLSEQ</sequence>
<dbReference type="PANTHER" id="PTHR13109">
    <property type="entry name" value="NEUROCHONDRIN"/>
    <property type="match status" value="1"/>
</dbReference>
<dbReference type="GO" id="GO:0048168">
    <property type="term" value="P:regulation of neuronal synaptic plasticity"/>
    <property type="evidence" value="ECO:0007669"/>
    <property type="project" value="TreeGrafter"/>
</dbReference>
<dbReference type="PANTHER" id="PTHR13109:SF7">
    <property type="entry name" value="NEUROCHONDRIN"/>
    <property type="match status" value="1"/>
</dbReference>
<evidence type="ECO:0000256" key="2">
    <source>
        <dbReference type="ARBA" id="ARBA00018324"/>
    </source>
</evidence>
<gene>
    <name evidence="5" type="primary">NCDN</name>
</gene>
<evidence type="ECO:0000313" key="5">
    <source>
        <dbReference type="RefSeq" id="XP_007439485.1"/>
    </source>
</evidence>
<dbReference type="AlphaFoldDB" id="A0A9F2WJE8"/>
<dbReference type="Pfam" id="PF05536">
    <property type="entry name" value="Neurochondrin"/>
    <property type="match status" value="1"/>
</dbReference>
<reference evidence="5" key="1">
    <citation type="submission" date="2025-08" db="UniProtKB">
        <authorList>
            <consortium name="RefSeq"/>
        </authorList>
    </citation>
    <scope>IDENTIFICATION</scope>
    <source>
        <tissue evidence="5">Liver</tissue>
    </source>
</reference>
<evidence type="ECO:0000313" key="4">
    <source>
        <dbReference type="Proteomes" id="UP000695026"/>
    </source>
</evidence>
<dbReference type="OMA" id="IVHYKKP"/>
<dbReference type="InterPro" id="IPR008709">
    <property type="entry name" value="Neurochondrin"/>
</dbReference>
<dbReference type="Proteomes" id="UP000695026">
    <property type="component" value="Unplaced"/>
</dbReference>
<accession>A0A9F2WJE8</accession>
<comment type="similarity">
    <text evidence="1">Belongs to the neurochondrin family.</text>
</comment>
<feature type="region of interest" description="Disordered" evidence="3">
    <location>
        <begin position="422"/>
        <end position="441"/>
    </location>
</feature>
<protein>
    <recommendedName>
        <fullName evidence="2">Neurochondrin</fullName>
    </recommendedName>
</protein>